<keyword evidence="3" id="KW-1185">Reference proteome</keyword>
<dbReference type="EMBL" id="JAVYAA010000002">
    <property type="protein sequence ID" value="MDT8976420.1"/>
    <property type="molecule type" value="Genomic_DNA"/>
</dbReference>
<name>A0AAJ2JSX4_9BACL</name>
<dbReference type="Gene3D" id="3.40.630.30">
    <property type="match status" value="1"/>
</dbReference>
<evidence type="ECO:0000313" key="3">
    <source>
        <dbReference type="Proteomes" id="UP001250538"/>
    </source>
</evidence>
<dbReference type="InterPro" id="IPR050276">
    <property type="entry name" value="MshD_Acetyltransferase"/>
</dbReference>
<dbReference type="Pfam" id="PF00583">
    <property type="entry name" value="Acetyltransf_1"/>
    <property type="match status" value="1"/>
</dbReference>
<dbReference type="RefSeq" id="WP_315744973.1">
    <property type="nucleotide sequence ID" value="NZ_JAVYAA010000002.1"/>
</dbReference>
<dbReference type="PANTHER" id="PTHR43617">
    <property type="entry name" value="L-AMINO ACID N-ACETYLTRANSFERASE"/>
    <property type="match status" value="1"/>
</dbReference>
<keyword evidence="2" id="KW-0012">Acyltransferase</keyword>
<dbReference type="GO" id="GO:0016747">
    <property type="term" value="F:acyltransferase activity, transferring groups other than amino-acyl groups"/>
    <property type="evidence" value="ECO:0007669"/>
    <property type="project" value="InterPro"/>
</dbReference>
<dbReference type="EC" id="2.3.1.-" evidence="2"/>
<protein>
    <submittedName>
        <fullName evidence="2">N-acetyltransferase</fullName>
        <ecNumber evidence="2">2.3.1.-</ecNumber>
    </submittedName>
</protein>
<dbReference type="PANTHER" id="PTHR43617:SF39">
    <property type="entry name" value="ACETYLTRANSFERASE (GNAT) FAMILY PROTEIN"/>
    <property type="match status" value="1"/>
</dbReference>
<comment type="caution">
    <text evidence="2">The sequence shown here is derived from an EMBL/GenBank/DDBJ whole genome shotgun (WGS) entry which is preliminary data.</text>
</comment>
<dbReference type="CDD" id="cd04301">
    <property type="entry name" value="NAT_SF"/>
    <property type="match status" value="1"/>
</dbReference>
<accession>A0AAJ2JSX4</accession>
<dbReference type="Proteomes" id="UP001250538">
    <property type="component" value="Unassembled WGS sequence"/>
</dbReference>
<proteinExistence type="predicted"/>
<dbReference type="InterPro" id="IPR016181">
    <property type="entry name" value="Acyl_CoA_acyltransferase"/>
</dbReference>
<gene>
    <name evidence="2" type="ORF">RQP50_09220</name>
</gene>
<organism evidence="2 3">
    <name type="scientific">Paenibacillus suaedae</name>
    <dbReference type="NCBI Taxonomy" id="3077233"/>
    <lineage>
        <taxon>Bacteria</taxon>
        <taxon>Bacillati</taxon>
        <taxon>Bacillota</taxon>
        <taxon>Bacilli</taxon>
        <taxon>Bacillales</taxon>
        <taxon>Paenibacillaceae</taxon>
        <taxon>Paenibacillus</taxon>
    </lineage>
</organism>
<evidence type="ECO:0000259" key="1">
    <source>
        <dbReference type="PROSITE" id="PS51186"/>
    </source>
</evidence>
<feature type="domain" description="N-acetyltransferase" evidence="1">
    <location>
        <begin position="19"/>
        <end position="202"/>
    </location>
</feature>
<keyword evidence="2" id="KW-0808">Transferase</keyword>
<dbReference type="AlphaFoldDB" id="A0AAJ2JSX4"/>
<dbReference type="SUPFAM" id="SSF55729">
    <property type="entry name" value="Acyl-CoA N-acyltransferases (Nat)"/>
    <property type="match status" value="1"/>
</dbReference>
<reference evidence="3" key="1">
    <citation type="submission" date="2023-09" db="EMBL/GenBank/DDBJ databases">
        <title>Paenibacillus sp. chi10 Genome sequencing and assembly.</title>
        <authorList>
            <person name="Kim I."/>
        </authorList>
    </citation>
    <scope>NUCLEOTIDE SEQUENCE [LARGE SCALE GENOMIC DNA]</scope>
    <source>
        <strain evidence="3">chi10</strain>
    </source>
</reference>
<dbReference type="InterPro" id="IPR000182">
    <property type="entry name" value="GNAT_dom"/>
</dbReference>
<evidence type="ECO:0000313" key="2">
    <source>
        <dbReference type="EMBL" id="MDT8976420.1"/>
    </source>
</evidence>
<dbReference type="PROSITE" id="PS51186">
    <property type="entry name" value="GNAT"/>
    <property type="match status" value="1"/>
</dbReference>
<sequence length="216" mass="24742">MNQISIVKADRRSMVSAKLNVMALEYMAFSLAGSEKNNTVEGTFRTLWQQENNRFSHQYAYEAQMDGKTLGMITCYPVPVLNRLAWPTFKQLLSFRMLGLVVYNILNIKMFYSMITMKEGEDDEFHIGTIALLPESRGLGMGTRLLEFAEEQACLQGFAKCSLTVKKENHLAIKLYQRIGYQISGEINKPKLSLYRMVKNVEPSTIYKKVIPDNPF</sequence>